<name>A0AAV2AT28_9ARAC</name>
<comment type="caution">
    <text evidence="4">The sequence shown here is derived from an EMBL/GenBank/DDBJ whole genome shotgun (WGS) entry which is preliminary data.</text>
</comment>
<feature type="compositionally biased region" description="Pro residues" evidence="2">
    <location>
        <begin position="288"/>
        <end position="298"/>
    </location>
</feature>
<evidence type="ECO:0000256" key="2">
    <source>
        <dbReference type="SAM" id="MobiDB-lite"/>
    </source>
</evidence>
<feature type="compositionally biased region" description="Basic and acidic residues" evidence="2">
    <location>
        <begin position="300"/>
        <end position="325"/>
    </location>
</feature>
<feature type="compositionally biased region" description="Basic and acidic residues" evidence="2">
    <location>
        <begin position="237"/>
        <end position="265"/>
    </location>
</feature>
<evidence type="ECO:0000256" key="1">
    <source>
        <dbReference type="SAM" id="Coils"/>
    </source>
</evidence>
<dbReference type="InterPro" id="IPR039062">
    <property type="entry name" value="SPAT1"/>
</dbReference>
<feature type="domain" description="Spermatogenesis-associated protein 1 C-terminal" evidence="3">
    <location>
        <begin position="507"/>
        <end position="648"/>
    </location>
</feature>
<dbReference type="InterPro" id="IPR031478">
    <property type="entry name" value="SPATA1_C"/>
</dbReference>
<keyword evidence="5" id="KW-1185">Reference proteome</keyword>
<accession>A0AAV2AT28</accession>
<feature type="compositionally biased region" description="Low complexity" evidence="2">
    <location>
        <begin position="145"/>
        <end position="160"/>
    </location>
</feature>
<dbReference type="Proteomes" id="UP001497382">
    <property type="component" value="Unassembled WGS sequence"/>
</dbReference>
<keyword evidence="1" id="KW-0175">Coiled coil</keyword>
<dbReference type="PANTHER" id="PTHR14421:SF3">
    <property type="entry name" value="SPERMATOGENESIS-ASSOCIATED PROTEIN 1"/>
    <property type="match status" value="1"/>
</dbReference>
<protein>
    <recommendedName>
        <fullName evidence="3">Spermatogenesis-associated protein 1 C-terminal domain-containing protein</fullName>
    </recommendedName>
</protein>
<feature type="region of interest" description="Disordered" evidence="2">
    <location>
        <begin position="141"/>
        <end position="218"/>
    </location>
</feature>
<gene>
    <name evidence="4" type="ORF">LARSCL_LOCUS14682</name>
</gene>
<feature type="compositionally biased region" description="Polar residues" evidence="2">
    <location>
        <begin position="192"/>
        <end position="205"/>
    </location>
</feature>
<feature type="region of interest" description="Disordered" evidence="2">
    <location>
        <begin position="424"/>
        <end position="468"/>
    </location>
</feature>
<feature type="compositionally biased region" description="Basic and acidic residues" evidence="2">
    <location>
        <begin position="163"/>
        <end position="183"/>
    </location>
</feature>
<sequence length="672" mass="76870">MGDSSDDFRSTDIWRRPQTEELVDVHVYVVPSTEWIEQRKLAKRDIIDQAISSGFVRVIPSTTLLELRSEIREQLGTENVPEAYVFLRNVGRNFAQVKSKQELELKVKSFLPPCAEEPEIYVKEGEYTTVRSASVGVLSRTTKLTSSASTPVTSSSESQTDSLEEREFLANRERRAFSLDRRQNRPPMTSVKAVSSQQVPQSRLQRTGRPPTPRVKERFFVKTNKFRSSSIASKMNESIRESPTEQVEEIRTPVENLKVETDSERVLNSPPPRPSSETSKQNDIKIPVPTPTPTPTPQDPGKKDAEIPDSQNNKDSHSLTENKSTDEEDTTSDPSAEPVQADESDLGESKQELELTNDESPSAEVNTVPEKDDEVNEFPEDKETDHLQDGIHRKDSSDLMFDDSMQSKMGDEDVIVDPIKLLQGEGDSVKNGDENGRDHFDEGFHSGELVASEEDSNSIDTLGSSRVKDMEELTKPAIRAATPMPRSSSFYKVNLDPEIRKLQSKFEEMRAERRLRELKRDALMQKVRDLQKRKASTKDRAREEWKRRFQDVKKTTPRLEDHCSKLRQELEKLVKDMLVSIKTDRDSQPHRPSKKTSYKIMIMRLLQEVEDLRRRLQSVTIRLNAETKLRAQAEFEVKKLRQDLLHKKTQVTLTRKQTAFPQTSEQFFISAV</sequence>
<dbReference type="PANTHER" id="PTHR14421">
    <property type="entry name" value="SPERMATOGENESIS-ASSOCIATED PROTEIN 1"/>
    <property type="match status" value="1"/>
</dbReference>
<evidence type="ECO:0000313" key="4">
    <source>
        <dbReference type="EMBL" id="CAL1287185.1"/>
    </source>
</evidence>
<feature type="compositionally biased region" description="Basic and acidic residues" evidence="2">
    <location>
        <begin position="427"/>
        <end position="445"/>
    </location>
</feature>
<feature type="region of interest" description="Disordered" evidence="2">
    <location>
        <begin position="232"/>
        <end position="404"/>
    </location>
</feature>
<evidence type="ECO:0000313" key="5">
    <source>
        <dbReference type="Proteomes" id="UP001497382"/>
    </source>
</evidence>
<proteinExistence type="predicted"/>
<evidence type="ECO:0000259" key="3">
    <source>
        <dbReference type="Pfam" id="PF15743"/>
    </source>
</evidence>
<organism evidence="4 5">
    <name type="scientific">Larinioides sclopetarius</name>
    <dbReference type="NCBI Taxonomy" id="280406"/>
    <lineage>
        <taxon>Eukaryota</taxon>
        <taxon>Metazoa</taxon>
        <taxon>Ecdysozoa</taxon>
        <taxon>Arthropoda</taxon>
        <taxon>Chelicerata</taxon>
        <taxon>Arachnida</taxon>
        <taxon>Araneae</taxon>
        <taxon>Araneomorphae</taxon>
        <taxon>Entelegynae</taxon>
        <taxon>Araneoidea</taxon>
        <taxon>Araneidae</taxon>
        <taxon>Larinioides</taxon>
    </lineage>
</organism>
<dbReference type="Pfam" id="PF15743">
    <property type="entry name" value="SPATA1_C"/>
    <property type="match status" value="1"/>
</dbReference>
<feature type="compositionally biased region" description="Basic and acidic residues" evidence="2">
    <location>
        <begin position="379"/>
        <end position="397"/>
    </location>
</feature>
<dbReference type="AlphaFoldDB" id="A0AAV2AT28"/>
<reference evidence="4 5" key="1">
    <citation type="submission" date="2024-04" db="EMBL/GenBank/DDBJ databases">
        <authorList>
            <person name="Rising A."/>
            <person name="Reimegard J."/>
            <person name="Sonavane S."/>
            <person name="Akerstrom W."/>
            <person name="Nylinder S."/>
            <person name="Hedman E."/>
            <person name="Kallberg Y."/>
        </authorList>
    </citation>
    <scope>NUCLEOTIDE SEQUENCE [LARGE SCALE GENOMIC DNA]</scope>
</reference>
<feature type="coiled-coil region" evidence="1">
    <location>
        <begin position="595"/>
        <end position="643"/>
    </location>
</feature>
<dbReference type="EMBL" id="CAXIEN010000214">
    <property type="protein sequence ID" value="CAL1287185.1"/>
    <property type="molecule type" value="Genomic_DNA"/>
</dbReference>